<reference evidence="1" key="1">
    <citation type="submission" date="2017-05" db="UniProtKB">
        <authorList>
            <consortium name="EnsemblMetazoa"/>
        </authorList>
    </citation>
    <scope>IDENTIFICATION</scope>
</reference>
<dbReference type="EnsemblMetazoa" id="Aqu2.1.37339_001">
    <property type="protein sequence ID" value="Aqu2.1.37339_001"/>
    <property type="gene ID" value="Aqu2.1.37339"/>
</dbReference>
<organism evidence="1">
    <name type="scientific">Amphimedon queenslandica</name>
    <name type="common">Sponge</name>
    <dbReference type="NCBI Taxonomy" id="400682"/>
    <lineage>
        <taxon>Eukaryota</taxon>
        <taxon>Metazoa</taxon>
        <taxon>Porifera</taxon>
        <taxon>Demospongiae</taxon>
        <taxon>Heteroscleromorpha</taxon>
        <taxon>Haplosclerida</taxon>
        <taxon>Niphatidae</taxon>
        <taxon>Amphimedon</taxon>
    </lineage>
</organism>
<dbReference type="AlphaFoldDB" id="A0A1X7VC65"/>
<evidence type="ECO:0000313" key="1">
    <source>
        <dbReference type="EnsemblMetazoa" id="Aqu2.1.37339_001"/>
    </source>
</evidence>
<dbReference type="InParanoid" id="A0A1X7VC65"/>
<name>A0A1X7VC65_AMPQE</name>
<sequence length="76" mass="8445">MFGRKAILLIDPKEGPSVPMNQDEIAEALEVSDPPLLPPLMKVSTSASDDDLQPIRKRRKQIVQKKVIEISPVTKP</sequence>
<proteinExistence type="predicted"/>
<accession>A0A1X7VC65</accession>
<protein>
    <submittedName>
        <fullName evidence="1">Uncharacterized protein</fullName>
    </submittedName>
</protein>